<feature type="active site" description="Charge relay system" evidence="6">
    <location>
        <position position="338"/>
    </location>
</feature>
<name>A0A2P7U0D4_9NEIS</name>
<dbReference type="CDD" id="cd04848">
    <property type="entry name" value="Peptidases_S8_Autotransporter_serine_protease_like"/>
    <property type="match status" value="1"/>
</dbReference>
<evidence type="ECO:0000256" key="7">
    <source>
        <dbReference type="SAM" id="SignalP"/>
    </source>
</evidence>
<evidence type="ECO:0000256" key="4">
    <source>
        <dbReference type="ARBA" id="ARBA00022801"/>
    </source>
</evidence>
<keyword evidence="5 6" id="KW-0720">Serine protease</keyword>
<keyword evidence="4 6" id="KW-0378">Hydrolase</keyword>
<dbReference type="PROSITE" id="PS51208">
    <property type="entry name" value="AUTOTRANSPORTER"/>
    <property type="match status" value="1"/>
</dbReference>
<dbReference type="InterPro" id="IPR050131">
    <property type="entry name" value="Peptidase_S8_subtilisin-like"/>
</dbReference>
<keyword evidence="10" id="KW-1185">Reference proteome</keyword>
<comment type="caution">
    <text evidence="9">The sequence shown here is derived from an EMBL/GenBank/DDBJ whole genome shotgun (WGS) entry which is preliminary data.</text>
</comment>
<comment type="similarity">
    <text evidence="1 6">Belongs to the peptidase S8 family.</text>
</comment>
<protein>
    <recommendedName>
        <fullName evidence="8">Autotransporter domain-containing protein</fullName>
    </recommendedName>
</protein>
<dbReference type="Pfam" id="PF00082">
    <property type="entry name" value="Peptidase_S8"/>
    <property type="match status" value="1"/>
</dbReference>
<dbReference type="InterPro" id="IPR015500">
    <property type="entry name" value="Peptidase_S8_subtilisin-rel"/>
</dbReference>
<dbReference type="InterPro" id="IPR000209">
    <property type="entry name" value="Peptidase_S8/S53_dom"/>
</dbReference>
<feature type="active site" description="Charge relay system" evidence="6">
    <location>
        <position position="124"/>
    </location>
</feature>
<dbReference type="GO" id="GO:0004252">
    <property type="term" value="F:serine-type endopeptidase activity"/>
    <property type="evidence" value="ECO:0007669"/>
    <property type="project" value="UniProtKB-UniRule"/>
</dbReference>
<dbReference type="RefSeq" id="WP_106741383.1">
    <property type="nucleotide sequence ID" value="NZ_PXYY01000030.1"/>
</dbReference>
<evidence type="ECO:0000313" key="10">
    <source>
        <dbReference type="Proteomes" id="UP000241868"/>
    </source>
</evidence>
<evidence type="ECO:0000259" key="8">
    <source>
        <dbReference type="PROSITE" id="PS51208"/>
    </source>
</evidence>
<dbReference type="AlphaFoldDB" id="A0A2P7U0D4"/>
<accession>A0A2P7U0D4</accession>
<dbReference type="PRINTS" id="PR00723">
    <property type="entry name" value="SUBTILISIN"/>
</dbReference>
<dbReference type="InterPro" id="IPR023828">
    <property type="entry name" value="Peptidase_S8_Ser-AS"/>
</dbReference>
<dbReference type="Gene3D" id="2.40.128.130">
    <property type="entry name" value="Autotransporter beta-domain"/>
    <property type="match status" value="1"/>
</dbReference>
<organism evidence="9 10">
    <name type="scientific">Neisseria iguanae</name>
    <dbReference type="NCBI Taxonomy" id="90242"/>
    <lineage>
        <taxon>Bacteria</taxon>
        <taxon>Pseudomonadati</taxon>
        <taxon>Pseudomonadota</taxon>
        <taxon>Betaproteobacteria</taxon>
        <taxon>Neisseriales</taxon>
        <taxon>Neisseriaceae</taxon>
        <taxon>Neisseria</taxon>
    </lineage>
</organism>
<evidence type="ECO:0000256" key="2">
    <source>
        <dbReference type="ARBA" id="ARBA00022670"/>
    </source>
</evidence>
<dbReference type="PANTHER" id="PTHR43806:SF11">
    <property type="entry name" value="CEREVISIN-RELATED"/>
    <property type="match status" value="1"/>
</dbReference>
<dbReference type="InterPro" id="IPR034061">
    <property type="entry name" value="Peptidases_S8_Autotransporter"/>
</dbReference>
<proteinExistence type="inferred from homology"/>
<dbReference type="Pfam" id="PF03797">
    <property type="entry name" value="Autotransporter"/>
    <property type="match status" value="1"/>
</dbReference>
<reference evidence="9 10" key="1">
    <citation type="submission" date="2018-03" db="EMBL/GenBank/DDBJ databases">
        <title>Neisseria weixii sp. nov., isolated from the intestinal contents of Tibetan Plateau pika (Ochotona curzoniae) in Yushu, Qinghai Province, China.</title>
        <authorList>
            <person name="Gui Z."/>
        </authorList>
    </citation>
    <scope>NUCLEOTIDE SEQUENCE [LARGE SCALE GENOMIC DNA]</scope>
    <source>
        <strain evidence="9 10">ATCC 51483</strain>
    </source>
</reference>
<dbReference type="PROSITE" id="PS00138">
    <property type="entry name" value="SUBTILASE_SER"/>
    <property type="match status" value="1"/>
</dbReference>
<feature type="chain" id="PRO_5015195816" description="Autotransporter domain-containing protein" evidence="7">
    <location>
        <begin position="26"/>
        <end position="967"/>
    </location>
</feature>
<dbReference type="InterPro" id="IPR005546">
    <property type="entry name" value="Autotransporte_beta"/>
</dbReference>
<feature type="domain" description="Autotransporter" evidence="8">
    <location>
        <begin position="693"/>
        <end position="967"/>
    </location>
</feature>
<dbReference type="EMBL" id="PXYY01000030">
    <property type="protein sequence ID" value="PSJ80436.1"/>
    <property type="molecule type" value="Genomic_DNA"/>
</dbReference>
<dbReference type="GO" id="GO:0006508">
    <property type="term" value="P:proteolysis"/>
    <property type="evidence" value="ECO:0007669"/>
    <property type="project" value="UniProtKB-KW"/>
</dbReference>
<evidence type="ECO:0000256" key="6">
    <source>
        <dbReference type="PROSITE-ProRule" id="PRU01240"/>
    </source>
</evidence>
<keyword evidence="2 6" id="KW-0645">Protease</keyword>
<feature type="active site" description="Charge relay system" evidence="6">
    <location>
        <position position="62"/>
    </location>
</feature>
<dbReference type="SUPFAM" id="SSF52743">
    <property type="entry name" value="Subtilisin-like"/>
    <property type="match status" value="1"/>
</dbReference>
<dbReference type="Gene3D" id="3.40.50.200">
    <property type="entry name" value="Peptidase S8/S53 domain"/>
    <property type="match status" value="1"/>
</dbReference>
<dbReference type="Proteomes" id="UP000241868">
    <property type="component" value="Unassembled WGS sequence"/>
</dbReference>
<evidence type="ECO:0000256" key="1">
    <source>
        <dbReference type="ARBA" id="ARBA00011073"/>
    </source>
</evidence>
<evidence type="ECO:0000313" key="9">
    <source>
        <dbReference type="EMBL" id="PSJ80436.1"/>
    </source>
</evidence>
<dbReference type="SUPFAM" id="SSF103515">
    <property type="entry name" value="Autotransporter"/>
    <property type="match status" value="1"/>
</dbReference>
<dbReference type="PROSITE" id="PS51892">
    <property type="entry name" value="SUBTILASE"/>
    <property type="match status" value="1"/>
</dbReference>
<dbReference type="InterPro" id="IPR036709">
    <property type="entry name" value="Autotransporte_beta_dom_sf"/>
</dbReference>
<evidence type="ECO:0000256" key="5">
    <source>
        <dbReference type="ARBA" id="ARBA00022825"/>
    </source>
</evidence>
<dbReference type="SMART" id="SM00869">
    <property type="entry name" value="Autotransporter"/>
    <property type="match status" value="1"/>
</dbReference>
<dbReference type="OrthoDB" id="5760545at2"/>
<keyword evidence="3 7" id="KW-0732">Signal</keyword>
<gene>
    <name evidence="9" type="ORF">C7N83_06205</name>
</gene>
<feature type="signal peptide" evidence="7">
    <location>
        <begin position="1"/>
        <end position="25"/>
    </location>
</feature>
<dbReference type="InterPro" id="IPR036852">
    <property type="entry name" value="Peptidase_S8/S53_dom_sf"/>
</dbReference>
<dbReference type="PANTHER" id="PTHR43806">
    <property type="entry name" value="PEPTIDASE S8"/>
    <property type="match status" value="1"/>
</dbReference>
<evidence type="ECO:0000256" key="3">
    <source>
        <dbReference type="ARBA" id="ARBA00022729"/>
    </source>
</evidence>
<sequence length="967" mass="105219">MSNTHKLSKTFICITLGCLTQLAYANSTSSDPSEFNPQGTINLTDEIAARYTGKNVNIGIVDGGYTLDHPLIKDKKNIFPLVFQMENPKRKGKLDTFDPHNYITTQEESNENGKTKEITVYSQHGGQVLGIIGANHFAQDKLNYKGGIARNANFFIGDFDKEESMEPSKEKEKENPSLLLDKDTAYERSVITKIIDSHIKNNVLAINNSWNDNPVGDNAEEVDKRYKDAIANSKDNPLIGSIKNAVEKNVLMVFAAGNESKKQPGIFAALPRFLPELETNYLSVIAVNRKKELETYSNHCGVSKNWCVAAPGSLIVLDTKGAEKKEKNPSLSIAQGTSFAAPVVTGSLAILKERFNYFTPTQIRDTLLTTATDLGEKGIDEKYGWGVIDIKKAINGPSQLLNNETYTVEQDDVWGNDLAAKQQTLTKKGKGNLSLNGKSNQIKGIDIKEGALTLNGKTSTEQITLSSNSAVKGGGHLDTQVLSGNGTVDVNTKVEKTLMASGLTVNKTLDLHSGSQIIANSKEGVTASGNNAVVKLNGATVVLPQALTDNAKSGEELGKLITLKDKASLEGGFSSLKASKSLADKGLRADAFFKDSGVILYSSANKEITDAGIKTNNAKHGLKALNKLRDSKLALKAGAYNSWLQKAVQENNLQDLHYNIGNTIYADSLEFLRNQSARNLSKANALLHNYSNLSAERTKIWLDSGNEKQKTKNKHISEYADSNTKHLMLGAAHKLNNHILLSGSVGYAKTDMEKKQSSSRIKQTQANLALRYMPDASNWFVDIATKAANIKYNQTRRFGSVTGSTSGNNTGKILGGEARVGYNLSASGWKITPSIGLQAVRLNFKKLNENGSDFATKTGRFKQTDINLAGSLHVNKAFETGNGWTITPSADINYLHRLNNNKTAFYSSLADITTIRSEASADNRNQINAGLGVTLEKRKWFINANTYANLLKKEKGVSVGAKVGLKF</sequence>